<dbReference type="AlphaFoldDB" id="A0A6F8ZIG2"/>
<keyword evidence="3" id="KW-1185">Reference proteome</keyword>
<accession>A0A6F8ZIG2</accession>
<dbReference type="Pfam" id="PF01972">
    <property type="entry name" value="SDH_protease"/>
    <property type="match status" value="1"/>
</dbReference>
<organism evidence="2 3">
    <name type="scientific">Candidatus Hydrogenisulfobacillus filiaventi</name>
    <dbReference type="NCBI Taxonomy" id="2707344"/>
    <lineage>
        <taxon>Bacteria</taxon>
        <taxon>Bacillati</taxon>
        <taxon>Bacillota</taxon>
        <taxon>Clostridia</taxon>
        <taxon>Eubacteriales</taxon>
        <taxon>Clostridiales Family XVII. Incertae Sedis</taxon>
        <taxon>Candidatus Hydrogenisulfobacillus</taxon>
    </lineage>
</organism>
<dbReference type="EMBL" id="LR778114">
    <property type="protein sequence ID" value="CAB1129732.1"/>
    <property type="molecule type" value="Genomic_DNA"/>
</dbReference>
<protein>
    <recommendedName>
        <fullName evidence="4">Serine dehydrogenase proteinase</fullName>
    </recommendedName>
</protein>
<dbReference type="PANTHER" id="PTHR35984:SF1">
    <property type="entry name" value="PERIPLASMIC SERINE PROTEASE"/>
    <property type="match status" value="1"/>
</dbReference>
<dbReference type="GO" id="GO:0016020">
    <property type="term" value="C:membrane"/>
    <property type="evidence" value="ECO:0007669"/>
    <property type="project" value="InterPro"/>
</dbReference>
<dbReference type="Proteomes" id="UP000503399">
    <property type="component" value="Chromosome"/>
</dbReference>
<dbReference type="KEGG" id="hfv:R50_2235"/>
<dbReference type="Gene3D" id="3.90.226.10">
    <property type="entry name" value="2-enoyl-CoA Hydratase, Chain A, domain 1"/>
    <property type="match status" value="1"/>
</dbReference>
<dbReference type="SUPFAM" id="SSF52096">
    <property type="entry name" value="ClpP/crotonase"/>
    <property type="match status" value="1"/>
</dbReference>
<name>A0A6F8ZIG2_9FIRM</name>
<evidence type="ECO:0000313" key="3">
    <source>
        <dbReference type="Proteomes" id="UP000503399"/>
    </source>
</evidence>
<sequence>MNPIYAQVLYEYANPGQTRRRSLIARLERMTGRRQFLYITPLDAPGAFVSATDVPAVVTALQSLPLGAPLDLVLNTPGGSPDAADQIMRLLRRSHPQVRVVVPNAAKSAGTLMALAADSVVMGPPSQLGPIDPQVLYPPLGLYVPAHAVVDSYRQFVDAVNLKGRLEPADYLMAQRFDQALINVCEKAIADAESLAESWLTRYMLKDQPTRARETARILARNRQSHSMAIGIDEARELALTVEALDDSSRLWRLYWELFLHAETFLRKSGHIKLFETRTTTLALRSELPQPHAAAPPTAPANPHGAESAPAGYGEE</sequence>
<feature type="compositionally biased region" description="Low complexity" evidence="1">
    <location>
        <begin position="289"/>
        <end position="306"/>
    </location>
</feature>
<gene>
    <name evidence="2" type="ORF">R50_2235</name>
</gene>
<dbReference type="PANTHER" id="PTHR35984">
    <property type="entry name" value="PERIPLASMIC SERINE PROTEASE"/>
    <property type="match status" value="1"/>
</dbReference>
<evidence type="ECO:0000313" key="2">
    <source>
        <dbReference type="EMBL" id="CAB1129732.1"/>
    </source>
</evidence>
<dbReference type="InterPro" id="IPR002825">
    <property type="entry name" value="Pept_S49_ser-pept_pro"/>
</dbReference>
<evidence type="ECO:0008006" key="4">
    <source>
        <dbReference type="Google" id="ProtNLM"/>
    </source>
</evidence>
<evidence type="ECO:0000256" key="1">
    <source>
        <dbReference type="SAM" id="MobiDB-lite"/>
    </source>
</evidence>
<reference evidence="2 3" key="1">
    <citation type="submission" date="2020-02" db="EMBL/GenBank/DDBJ databases">
        <authorList>
            <person name="Hogendoorn C."/>
        </authorList>
    </citation>
    <scope>NUCLEOTIDE SEQUENCE [LARGE SCALE GENOMIC DNA]</scope>
    <source>
        <strain evidence="2">R501</strain>
    </source>
</reference>
<proteinExistence type="predicted"/>
<dbReference type="InterPro" id="IPR029045">
    <property type="entry name" value="ClpP/crotonase-like_dom_sf"/>
</dbReference>
<feature type="region of interest" description="Disordered" evidence="1">
    <location>
        <begin position="288"/>
        <end position="316"/>
    </location>
</feature>